<evidence type="ECO:0000259" key="1">
    <source>
        <dbReference type="Pfam" id="PF12697"/>
    </source>
</evidence>
<evidence type="ECO:0000313" key="2">
    <source>
        <dbReference type="EMBL" id="MCS7481530.1"/>
    </source>
</evidence>
<dbReference type="PANTHER" id="PTHR43798:SF33">
    <property type="entry name" value="HYDROLASE, PUTATIVE (AFU_ORTHOLOGUE AFUA_2G14860)-RELATED"/>
    <property type="match status" value="1"/>
</dbReference>
<proteinExistence type="predicted"/>
<dbReference type="EMBL" id="JANYMP010000018">
    <property type="protein sequence ID" value="MCS7481530.1"/>
    <property type="molecule type" value="Genomic_DNA"/>
</dbReference>
<reference evidence="2" key="1">
    <citation type="submission" date="2022-08" db="EMBL/GenBank/DDBJ databases">
        <authorList>
            <person name="Tistechok S."/>
            <person name="Samborskyy M."/>
            <person name="Roman I."/>
        </authorList>
    </citation>
    <scope>NUCLEOTIDE SEQUENCE</scope>
    <source>
        <strain evidence="2">DSM 103496</strain>
    </source>
</reference>
<dbReference type="SUPFAM" id="SSF53474">
    <property type="entry name" value="alpha/beta-Hydrolases"/>
    <property type="match status" value="1"/>
</dbReference>
<keyword evidence="3" id="KW-1185">Reference proteome</keyword>
<feature type="domain" description="AB hydrolase-1" evidence="1">
    <location>
        <begin position="32"/>
        <end position="254"/>
    </location>
</feature>
<organism evidence="2 3">
    <name type="scientific">Umezawaea endophytica</name>
    <dbReference type="NCBI Taxonomy" id="1654476"/>
    <lineage>
        <taxon>Bacteria</taxon>
        <taxon>Bacillati</taxon>
        <taxon>Actinomycetota</taxon>
        <taxon>Actinomycetes</taxon>
        <taxon>Pseudonocardiales</taxon>
        <taxon>Pseudonocardiaceae</taxon>
        <taxon>Umezawaea</taxon>
    </lineage>
</organism>
<dbReference type="PANTHER" id="PTHR43798">
    <property type="entry name" value="MONOACYLGLYCEROL LIPASE"/>
    <property type="match status" value="1"/>
</dbReference>
<dbReference type="InterPro" id="IPR000073">
    <property type="entry name" value="AB_hydrolase_1"/>
</dbReference>
<protein>
    <submittedName>
        <fullName evidence="2">Alpha/beta hydrolase</fullName>
    </submittedName>
</protein>
<dbReference type="AlphaFoldDB" id="A0A9X3AJE8"/>
<accession>A0A9X3AJE8</accession>
<gene>
    <name evidence="2" type="ORF">NZH93_32140</name>
</gene>
<dbReference type="InterPro" id="IPR050266">
    <property type="entry name" value="AB_hydrolase_sf"/>
</dbReference>
<sequence length="264" mass="27538">MNLLLNQAIPVDHGGAVVDVVADIRPAGPDVVLLLHGLSSTKESFAGVVESPALAHLTTCAIDLPGHGRTAPLVTGPHTLEAYADVVIRVVARLAPLRLHVVGHGLGGAVGLIAAQGSTKGLVTFTSVEATLVGEDAGLVSRQIADLELEDFAVNEFHRFVDSLRSAPEADLRAWGDWTATCAPAAVHESSRSLVEWADSGKLLGWYRALPRAAHLYGALGDRAGHLVPLLDESTTFAIPDSGHFPMVDNPGALHSALAAIIGH</sequence>
<dbReference type="Gene3D" id="3.40.50.1820">
    <property type="entry name" value="alpha/beta hydrolase"/>
    <property type="match status" value="1"/>
</dbReference>
<dbReference type="GO" id="GO:0016020">
    <property type="term" value="C:membrane"/>
    <property type="evidence" value="ECO:0007669"/>
    <property type="project" value="TreeGrafter"/>
</dbReference>
<keyword evidence="2" id="KW-0378">Hydrolase</keyword>
<dbReference type="Proteomes" id="UP001141259">
    <property type="component" value="Unassembled WGS sequence"/>
</dbReference>
<name>A0A9X3AJE8_9PSEU</name>
<dbReference type="Pfam" id="PF12697">
    <property type="entry name" value="Abhydrolase_6"/>
    <property type="match status" value="1"/>
</dbReference>
<dbReference type="InterPro" id="IPR029058">
    <property type="entry name" value="AB_hydrolase_fold"/>
</dbReference>
<dbReference type="GO" id="GO:0016787">
    <property type="term" value="F:hydrolase activity"/>
    <property type="evidence" value="ECO:0007669"/>
    <property type="project" value="UniProtKB-KW"/>
</dbReference>
<dbReference type="RefSeq" id="WP_259627016.1">
    <property type="nucleotide sequence ID" value="NZ_JANYMP010000018.1"/>
</dbReference>
<evidence type="ECO:0000313" key="3">
    <source>
        <dbReference type="Proteomes" id="UP001141259"/>
    </source>
</evidence>
<comment type="caution">
    <text evidence="2">The sequence shown here is derived from an EMBL/GenBank/DDBJ whole genome shotgun (WGS) entry which is preliminary data.</text>
</comment>